<keyword evidence="1" id="KW-0812">Transmembrane</keyword>
<sequence>MKLTIDLKNNIKNRLNDTEGAKLKSTKGFTLAELLIVVAIIGVLVAISIPIFTSQLEKSRDAASVANIRSAYAEAQAAYLSGDTTKSGWYEGKHHMWINYNRSLGYVNAIDVVVQIKSKKQNNWSGMGNNLPGDLKGVKDNKTSGKYLLAINYDSDGNITSASLSEIIPAWKDLPDLN</sequence>
<dbReference type="Pfam" id="PF07963">
    <property type="entry name" value="N_methyl"/>
    <property type="match status" value="1"/>
</dbReference>
<proteinExistence type="predicted"/>
<dbReference type="EMBL" id="VUNB01000004">
    <property type="protein sequence ID" value="MST68967.1"/>
    <property type="molecule type" value="Genomic_DNA"/>
</dbReference>
<dbReference type="NCBIfam" id="TIGR02532">
    <property type="entry name" value="IV_pilin_GFxxxE"/>
    <property type="match status" value="1"/>
</dbReference>
<gene>
    <name evidence="2" type="ORF">FYJ66_05100</name>
</gene>
<name>A0A6A8MBZ7_9FIRM</name>
<dbReference type="PANTHER" id="PTHR30093">
    <property type="entry name" value="GENERAL SECRETION PATHWAY PROTEIN G"/>
    <property type="match status" value="1"/>
</dbReference>
<keyword evidence="1" id="KW-1133">Transmembrane helix</keyword>
<dbReference type="InterPro" id="IPR045584">
    <property type="entry name" value="Pilin-like"/>
</dbReference>
<dbReference type="Gene3D" id="3.30.700.10">
    <property type="entry name" value="Glycoprotein, Type 4 Pilin"/>
    <property type="match status" value="1"/>
</dbReference>
<accession>A0A6A8MBZ7</accession>
<dbReference type="AlphaFoldDB" id="A0A6A8MBZ7"/>
<dbReference type="RefSeq" id="WP_154572444.1">
    <property type="nucleotide sequence ID" value="NZ_VUNB01000004.1"/>
</dbReference>
<dbReference type="SUPFAM" id="SSF54523">
    <property type="entry name" value="Pili subunits"/>
    <property type="match status" value="1"/>
</dbReference>
<organism evidence="2">
    <name type="scientific">Baileyella intestinalis</name>
    <dbReference type="NCBI Taxonomy" id="2606709"/>
    <lineage>
        <taxon>Bacteria</taxon>
        <taxon>Bacillati</taxon>
        <taxon>Bacillota</taxon>
        <taxon>Clostridia</taxon>
        <taxon>Peptostreptococcales</taxon>
        <taxon>Anaerovoracaceae</taxon>
        <taxon>Baileyella</taxon>
    </lineage>
</organism>
<protein>
    <submittedName>
        <fullName evidence="2">Pilin</fullName>
    </submittedName>
</protein>
<comment type="caution">
    <text evidence="2">The sequence shown here is derived from an EMBL/GenBank/DDBJ whole genome shotgun (WGS) entry which is preliminary data.</text>
</comment>
<reference evidence="2" key="1">
    <citation type="submission" date="2019-09" db="EMBL/GenBank/DDBJ databases">
        <title>In-depth cultivation of the pig gut microbiome towards novel bacterial diversity and tailored functional studies.</title>
        <authorList>
            <person name="Wylensek D."/>
            <person name="Hitch T.C.A."/>
            <person name="Clavel T."/>
        </authorList>
    </citation>
    <scope>NUCLEOTIDE SEQUENCE</scope>
    <source>
        <strain evidence="2">RF-744-FAT-WT-3</strain>
    </source>
</reference>
<keyword evidence="1" id="KW-0472">Membrane</keyword>
<feature type="transmembrane region" description="Helical" evidence="1">
    <location>
        <begin position="31"/>
        <end position="52"/>
    </location>
</feature>
<evidence type="ECO:0000313" key="2">
    <source>
        <dbReference type="EMBL" id="MST68967.1"/>
    </source>
</evidence>
<evidence type="ECO:0000256" key="1">
    <source>
        <dbReference type="SAM" id="Phobius"/>
    </source>
</evidence>
<dbReference type="InterPro" id="IPR012902">
    <property type="entry name" value="N_methyl_site"/>
</dbReference>